<dbReference type="AlphaFoldDB" id="A0A158QAY8"/>
<protein>
    <submittedName>
        <fullName evidence="18">Amiloride-sensitive sodium channel</fullName>
    </submittedName>
</protein>
<dbReference type="EMBL" id="UXUI01008738">
    <property type="protein sequence ID" value="VDD92260.1"/>
    <property type="molecule type" value="Genomic_DNA"/>
</dbReference>
<keyword evidence="6 15" id="KW-1133">Transmembrane helix</keyword>
<accession>A0A158QAY8</accession>
<evidence type="ECO:0000256" key="4">
    <source>
        <dbReference type="ARBA" id="ARBA00022461"/>
    </source>
</evidence>
<keyword evidence="9 15" id="KW-0472">Membrane</keyword>
<dbReference type="WBParaSite" id="EVEC_0000750901-mRNA-1">
    <property type="protein sequence ID" value="EVEC_0000750901-mRNA-1"/>
    <property type="gene ID" value="EVEC_0000750901"/>
</dbReference>
<name>A0A158QAY8_ENTVE</name>
<dbReference type="OrthoDB" id="6502088at2759"/>
<keyword evidence="17" id="KW-1185">Reference proteome</keyword>
<comment type="similarity">
    <text evidence="2 13">Belongs to the amiloride-sensitive sodium channel (TC 1.A.6) family.</text>
</comment>
<evidence type="ECO:0000256" key="12">
    <source>
        <dbReference type="ARBA" id="ARBA00023303"/>
    </source>
</evidence>
<keyword evidence="5 13" id="KW-0812">Transmembrane</keyword>
<dbReference type="PANTHER" id="PTHR11690:SF227">
    <property type="entry name" value="AMILORIDE-SENSITIVE SODIUM CHANNEL"/>
    <property type="match status" value="1"/>
</dbReference>
<comment type="subcellular location">
    <subcellularLocation>
        <location evidence="1">Membrane</location>
        <topology evidence="1">Multi-pass membrane protein</topology>
    </subcellularLocation>
</comment>
<dbReference type="Gene3D" id="1.10.287.770">
    <property type="entry name" value="YojJ-like"/>
    <property type="match status" value="1"/>
</dbReference>
<sequence>MENIKHPGGPPRHKGPNWKEIFAGETCKKYAFWFLIGFLAALTIKDVVELIMEYVSDPKDTDFTIVFNESMTMPNITFCMSRQQGMSHFNIDNLTETPEEWDAIVQEKLVNMSDRESFLKEPWDFRVVMDAYEVVAYLSSIEREVTAHGAARNIDLFRTHPRLKAKREQLKVFLGAIKERNVTFQEFTQKTGIEVLRRSVQRFQRFHYDEDIVVKTKPRITWISTKQMCFQPEYDQDNFLPITDQGKFFILMLSHNTANLADKNVDCMIIDVHGRPSSLARFMQGKAQVMDGTRHDLCLGSYHEVSVDVRAKYQMIENDEEGTACHEFEEGEDNEFECYSRCRMETIRGFCECTPWSLSYLVTDDSEFDKYPLCDYTKCEVDVQRGNYSDQECTKKCRRDCSQIRYNVHLETKGRMARDDLTLIEVHWSSFEYLNLEQQRKYTIVTFAAALGGSIGVWLGLSVLSLMQPIKKVGSRSSALNDEKNSSPRGSRLSINPLPHEIATNPFASPFRASQSKHEEDNVSDVGPLEGGTNNTVAVLRHNKRGSL</sequence>
<dbReference type="GO" id="GO:0005886">
    <property type="term" value="C:plasma membrane"/>
    <property type="evidence" value="ECO:0007669"/>
    <property type="project" value="TreeGrafter"/>
</dbReference>
<dbReference type="GO" id="GO:0015280">
    <property type="term" value="F:ligand-gated sodium channel activity"/>
    <property type="evidence" value="ECO:0007669"/>
    <property type="project" value="TreeGrafter"/>
</dbReference>
<feature type="transmembrane region" description="Helical" evidence="15">
    <location>
        <begin position="444"/>
        <end position="467"/>
    </location>
</feature>
<reference evidence="18" key="1">
    <citation type="submission" date="2016-04" db="UniProtKB">
        <authorList>
            <consortium name="WormBaseParasite"/>
        </authorList>
    </citation>
    <scope>IDENTIFICATION</scope>
</reference>
<reference evidence="16 17" key="2">
    <citation type="submission" date="2018-10" db="EMBL/GenBank/DDBJ databases">
        <authorList>
            <consortium name="Pathogen Informatics"/>
        </authorList>
    </citation>
    <scope>NUCLEOTIDE SEQUENCE [LARGE SCALE GENOMIC DNA]</scope>
</reference>
<evidence type="ECO:0000256" key="1">
    <source>
        <dbReference type="ARBA" id="ARBA00004141"/>
    </source>
</evidence>
<evidence type="ECO:0000256" key="13">
    <source>
        <dbReference type="RuleBase" id="RU000679"/>
    </source>
</evidence>
<proteinExistence type="inferred from homology"/>
<evidence type="ECO:0000256" key="7">
    <source>
        <dbReference type="ARBA" id="ARBA00023053"/>
    </source>
</evidence>
<keyword evidence="4 13" id="KW-0894">Sodium channel</keyword>
<dbReference type="InterPro" id="IPR001873">
    <property type="entry name" value="ENaC"/>
</dbReference>
<evidence type="ECO:0000256" key="6">
    <source>
        <dbReference type="ARBA" id="ARBA00022989"/>
    </source>
</evidence>
<evidence type="ECO:0000256" key="9">
    <source>
        <dbReference type="ARBA" id="ARBA00023136"/>
    </source>
</evidence>
<keyword evidence="10" id="KW-0325">Glycoprotein</keyword>
<keyword evidence="12 13" id="KW-0407">Ion channel</keyword>
<keyword evidence="11 13" id="KW-0739">Sodium transport</keyword>
<dbReference type="Proteomes" id="UP000274131">
    <property type="component" value="Unassembled WGS sequence"/>
</dbReference>
<feature type="region of interest" description="Disordered" evidence="14">
    <location>
        <begin position="475"/>
        <end position="548"/>
    </location>
</feature>
<evidence type="ECO:0000256" key="2">
    <source>
        <dbReference type="ARBA" id="ARBA00007193"/>
    </source>
</evidence>
<evidence type="ECO:0000256" key="5">
    <source>
        <dbReference type="ARBA" id="ARBA00022692"/>
    </source>
</evidence>
<evidence type="ECO:0000313" key="17">
    <source>
        <dbReference type="Proteomes" id="UP000274131"/>
    </source>
</evidence>
<keyword evidence="3 13" id="KW-0813">Transport</keyword>
<dbReference type="PANTHER" id="PTHR11690">
    <property type="entry name" value="AMILORIDE-SENSITIVE SODIUM CHANNEL-RELATED"/>
    <property type="match status" value="1"/>
</dbReference>
<evidence type="ECO:0000256" key="11">
    <source>
        <dbReference type="ARBA" id="ARBA00023201"/>
    </source>
</evidence>
<evidence type="ECO:0000313" key="18">
    <source>
        <dbReference type="WBParaSite" id="EVEC_0000750901-mRNA-1"/>
    </source>
</evidence>
<dbReference type="Pfam" id="PF00858">
    <property type="entry name" value="ASC"/>
    <property type="match status" value="1"/>
</dbReference>
<evidence type="ECO:0000256" key="15">
    <source>
        <dbReference type="SAM" id="Phobius"/>
    </source>
</evidence>
<evidence type="ECO:0000256" key="8">
    <source>
        <dbReference type="ARBA" id="ARBA00023065"/>
    </source>
</evidence>
<evidence type="ECO:0000256" key="10">
    <source>
        <dbReference type="ARBA" id="ARBA00023180"/>
    </source>
</evidence>
<keyword evidence="8 13" id="KW-0406">Ion transport</keyword>
<organism evidence="18">
    <name type="scientific">Enterobius vermicularis</name>
    <name type="common">Human pinworm</name>
    <dbReference type="NCBI Taxonomy" id="51028"/>
    <lineage>
        <taxon>Eukaryota</taxon>
        <taxon>Metazoa</taxon>
        <taxon>Ecdysozoa</taxon>
        <taxon>Nematoda</taxon>
        <taxon>Chromadorea</taxon>
        <taxon>Rhabditida</taxon>
        <taxon>Spirurina</taxon>
        <taxon>Oxyuridomorpha</taxon>
        <taxon>Oxyuroidea</taxon>
        <taxon>Oxyuridae</taxon>
        <taxon>Enterobius</taxon>
    </lineage>
</organism>
<evidence type="ECO:0000256" key="3">
    <source>
        <dbReference type="ARBA" id="ARBA00022448"/>
    </source>
</evidence>
<keyword evidence="7" id="KW-0915">Sodium</keyword>
<gene>
    <name evidence="16" type="ORF">EVEC_LOCUS7011</name>
</gene>
<dbReference type="PRINTS" id="PR01078">
    <property type="entry name" value="AMINACHANNEL"/>
</dbReference>
<evidence type="ECO:0000313" key="16">
    <source>
        <dbReference type="EMBL" id="VDD92260.1"/>
    </source>
</evidence>
<evidence type="ECO:0000256" key="14">
    <source>
        <dbReference type="SAM" id="MobiDB-lite"/>
    </source>
</evidence>